<evidence type="ECO:0000313" key="2">
    <source>
        <dbReference type="Proteomes" id="UP000269199"/>
    </source>
</evidence>
<protein>
    <submittedName>
        <fullName evidence="1">Uncharacterized protein</fullName>
    </submittedName>
</protein>
<reference evidence="1 2" key="1">
    <citation type="submission" date="2017-11" db="EMBL/GenBank/DDBJ databases">
        <title>Complete genome sequence of Herbaspirillum rubrisubalbicans DSM 11543.</title>
        <authorList>
            <person name="Chen M."/>
            <person name="An Q."/>
        </authorList>
    </citation>
    <scope>NUCLEOTIDE SEQUENCE [LARGE SCALE GENOMIC DNA]</scope>
    <source>
        <strain evidence="1 2">DSM 11543</strain>
    </source>
</reference>
<organism evidence="1 2">
    <name type="scientific">Herbaspirillum rubrisubalbicans</name>
    <dbReference type="NCBI Taxonomy" id="80842"/>
    <lineage>
        <taxon>Bacteria</taxon>
        <taxon>Pseudomonadati</taxon>
        <taxon>Pseudomonadota</taxon>
        <taxon>Betaproteobacteria</taxon>
        <taxon>Burkholderiales</taxon>
        <taxon>Oxalobacteraceae</taxon>
        <taxon>Herbaspirillum</taxon>
    </lineage>
</organism>
<proteinExistence type="predicted"/>
<name>A0AAD0XHQ6_9BURK</name>
<dbReference type="EMBL" id="CP024996">
    <property type="protein sequence ID" value="AYR24785.1"/>
    <property type="molecule type" value="Genomic_DNA"/>
</dbReference>
<accession>A0AAD0XHQ6</accession>
<dbReference type="AlphaFoldDB" id="A0AAD0XHQ6"/>
<sequence>MFETGDKLSVKEWFTDVSKRLDRIELSNGRWLGMDDVEPLVSAMSTFAPPSVGQAGWSASYQAALGAVIAAGWH</sequence>
<evidence type="ECO:0000313" key="1">
    <source>
        <dbReference type="EMBL" id="AYR24785.1"/>
    </source>
</evidence>
<gene>
    <name evidence="1" type="ORF">RC54_13520</name>
</gene>
<dbReference type="Proteomes" id="UP000269199">
    <property type="component" value="Chromosome"/>
</dbReference>